<protein>
    <submittedName>
        <fullName evidence="2">Uncharacterized protein</fullName>
    </submittedName>
</protein>
<keyword evidence="3" id="KW-1185">Reference proteome</keyword>
<evidence type="ECO:0000313" key="3">
    <source>
        <dbReference type="Proteomes" id="UP001165085"/>
    </source>
</evidence>
<name>A0A9W7BGX0_9STRA</name>
<feature type="region of interest" description="Disordered" evidence="1">
    <location>
        <begin position="274"/>
        <end position="360"/>
    </location>
</feature>
<comment type="caution">
    <text evidence="2">The sequence shown here is derived from an EMBL/GenBank/DDBJ whole genome shotgun (WGS) entry which is preliminary data.</text>
</comment>
<reference evidence="3" key="1">
    <citation type="journal article" date="2023" name="Commun. Biol.">
        <title>Genome analysis of Parmales, the sister group of diatoms, reveals the evolutionary specialization of diatoms from phago-mixotrophs to photoautotrophs.</title>
        <authorList>
            <person name="Ban H."/>
            <person name="Sato S."/>
            <person name="Yoshikawa S."/>
            <person name="Yamada K."/>
            <person name="Nakamura Y."/>
            <person name="Ichinomiya M."/>
            <person name="Sato N."/>
            <person name="Blanc-Mathieu R."/>
            <person name="Endo H."/>
            <person name="Kuwata A."/>
            <person name="Ogata H."/>
        </authorList>
    </citation>
    <scope>NUCLEOTIDE SEQUENCE [LARGE SCALE GENOMIC DNA]</scope>
    <source>
        <strain evidence="3">NIES 3701</strain>
    </source>
</reference>
<dbReference type="Proteomes" id="UP001165085">
    <property type="component" value="Unassembled WGS sequence"/>
</dbReference>
<proteinExistence type="predicted"/>
<dbReference type="AlphaFoldDB" id="A0A9W7BGX0"/>
<evidence type="ECO:0000313" key="2">
    <source>
        <dbReference type="EMBL" id="GMH85945.1"/>
    </source>
</evidence>
<evidence type="ECO:0000256" key="1">
    <source>
        <dbReference type="SAM" id="MobiDB-lite"/>
    </source>
</evidence>
<gene>
    <name evidence="2" type="ORF">TrST_g9952</name>
</gene>
<sequence length="360" mass="40596">MPLFRLLKSFTHRRQAVAVLVVLVFPVIKRLWDRYRAKKLAPSRQIQLLRTGLLADLRINCTDGPLSCHAYQLSLHSSKIALQTTNQISWPCSRSEANYIISMCYNQRVDAAPTLLECFDAKMRVFNVSVRWEIEKLAFATLTEIVAEFGRQKPNEDFVKLLKSVHNLTSEGYDFVRPCLDSLVGVVASSLPQLLSTCDEAILNLQPQLFTLVLNSPEFGLENKDLLPLVLRYYEIHEVQVDMLVPDGKGKNGKRKSWKQLLKECVTGMREPRWKLRDMPPEMSPPHLGGPSRMLTSPTPPRPTSRSSNTPAQPWRAVGEKGRNVEMFRETSDVGLNEMGVSNGGVEGKGSIEDFDPFAS</sequence>
<dbReference type="EMBL" id="BRXY01000309">
    <property type="protein sequence ID" value="GMH85945.1"/>
    <property type="molecule type" value="Genomic_DNA"/>
</dbReference>
<organism evidence="2 3">
    <name type="scientific">Triparma strigata</name>
    <dbReference type="NCBI Taxonomy" id="1606541"/>
    <lineage>
        <taxon>Eukaryota</taxon>
        <taxon>Sar</taxon>
        <taxon>Stramenopiles</taxon>
        <taxon>Ochrophyta</taxon>
        <taxon>Bolidophyceae</taxon>
        <taxon>Parmales</taxon>
        <taxon>Triparmaceae</taxon>
        <taxon>Triparma</taxon>
    </lineage>
</organism>
<accession>A0A9W7BGX0</accession>
<dbReference type="OrthoDB" id="10504924at2759"/>
<feature type="compositionally biased region" description="Basic and acidic residues" evidence="1">
    <location>
        <begin position="318"/>
        <end position="332"/>
    </location>
</feature>